<dbReference type="Proteomes" id="UP000887566">
    <property type="component" value="Unplaced"/>
</dbReference>
<evidence type="ECO:0000313" key="2">
    <source>
        <dbReference type="WBParaSite" id="PSAMB.scaffold196size66982.g3199.t1"/>
    </source>
</evidence>
<keyword evidence="1" id="KW-1185">Reference proteome</keyword>
<sequence>MGLRPSRGKRKQRQAACGDAVASVSQGCRQYEDPRLHAGYLEQWCRPSPSPQLRRCKTRIIEREDSKRWKGVIFGHKFDSRSGFFPPSAVEIVDKPGKTSYNYKRESGLSIASGTVAGARAQSMMP</sequence>
<dbReference type="WBParaSite" id="PSAMB.scaffold196size66982.g3199.t1">
    <property type="protein sequence ID" value="PSAMB.scaffold196size66982.g3199.t1"/>
    <property type="gene ID" value="PSAMB.scaffold196size66982.g3199"/>
</dbReference>
<dbReference type="Gene3D" id="2.30.30.40">
    <property type="entry name" value="SH3 Domains"/>
    <property type="match status" value="1"/>
</dbReference>
<accession>A0A914VHN4</accession>
<name>A0A914VHN4_9BILA</name>
<reference evidence="2" key="1">
    <citation type="submission" date="2022-11" db="UniProtKB">
        <authorList>
            <consortium name="WormBaseParasite"/>
        </authorList>
    </citation>
    <scope>IDENTIFICATION</scope>
</reference>
<proteinExistence type="predicted"/>
<evidence type="ECO:0000313" key="1">
    <source>
        <dbReference type="Proteomes" id="UP000887566"/>
    </source>
</evidence>
<protein>
    <submittedName>
        <fullName evidence="2">Uncharacterized protein</fullName>
    </submittedName>
</protein>
<dbReference type="AlphaFoldDB" id="A0A914VHN4"/>
<organism evidence="1 2">
    <name type="scientific">Plectus sambesii</name>
    <dbReference type="NCBI Taxonomy" id="2011161"/>
    <lineage>
        <taxon>Eukaryota</taxon>
        <taxon>Metazoa</taxon>
        <taxon>Ecdysozoa</taxon>
        <taxon>Nematoda</taxon>
        <taxon>Chromadorea</taxon>
        <taxon>Plectida</taxon>
        <taxon>Plectina</taxon>
        <taxon>Plectoidea</taxon>
        <taxon>Plectidae</taxon>
        <taxon>Plectus</taxon>
    </lineage>
</organism>